<evidence type="ECO:0000313" key="1">
    <source>
        <dbReference type="EMBL" id="KAF5355811.1"/>
    </source>
</evidence>
<sequence length="385" mass="44740">MSLRYPPIPILELWLERSAHASLDIHFTDMGPLALMLTEGTPWMPNVTFTHDHAVQLVYSRDAIKALAAHAHHWEKFLYMCPSNNNRGFRLASLLTLIPFQDATRLTYFIPMVCSSREAQDSILNAIGRAPNLKTFYWTFPDPDYPTSRSLFPWHRLEELNLTGCTRQLSSIIPKCTSATRLHLDVEFYLPSQQELQPSMPLPVLKCLSISCHRDAFLLLRQIECRNLEVLFVRLRGEELEGFNELEDRVVQEFWEHFLVFLNSNHSLRLLQIEDMEESLIEEHMLKAFFTKTPWFTNLIGLKLTLGNADWAYEAFDLIHSELGETENRVADYFVVEGNFDDREEKEVVNMGWILEDDLDEFLANRSYIKKVTNLDICSFPGYEG</sequence>
<comment type="caution">
    <text evidence="1">The sequence shown here is derived from an EMBL/GenBank/DDBJ whole genome shotgun (WGS) entry which is preliminary data.</text>
</comment>
<dbReference type="InterPro" id="IPR032675">
    <property type="entry name" value="LRR_dom_sf"/>
</dbReference>
<gene>
    <name evidence="1" type="ORF">D9756_004088</name>
</gene>
<proteinExistence type="predicted"/>
<dbReference type="Proteomes" id="UP000559027">
    <property type="component" value="Unassembled WGS sequence"/>
</dbReference>
<dbReference type="AlphaFoldDB" id="A0A8H5G0B6"/>
<evidence type="ECO:0000313" key="2">
    <source>
        <dbReference type="Proteomes" id="UP000559027"/>
    </source>
</evidence>
<organism evidence="1 2">
    <name type="scientific">Leucocoprinus leucothites</name>
    <dbReference type="NCBI Taxonomy" id="201217"/>
    <lineage>
        <taxon>Eukaryota</taxon>
        <taxon>Fungi</taxon>
        <taxon>Dikarya</taxon>
        <taxon>Basidiomycota</taxon>
        <taxon>Agaricomycotina</taxon>
        <taxon>Agaricomycetes</taxon>
        <taxon>Agaricomycetidae</taxon>
        <taxon>Agaricales</taxon>
        <taxon>Agaricineae</taxon>
        <taxon>Agaricaceae</taxon>
        <taxon>Leucocoprinus</taxon>
    </lineage>
</organism>
<protein>
    <submittedName>
        <fullName evidence="1">Uncharacterized protein</fullName>
    </submittedName>
</protein>
<keyword evidence="2" id="KW-1185">Reference proteome</keyword>
<dbReference type="SUPFAM" id="SSF52047">
    <property type="entry name" value="RNI-like"/>
    <property type="match status" value="1"/>
</dbReference>
<dbReference type="Gene3D" id="3.80.10.10">
    <property type="entry name" value="Ribonuclease Inhibitor"/>
    <property type="match status" value="1"/>
</dbReference>
<dbReference type="EMBL" id="JAACJO010000007">
    <property type="protein sequence ID" value="KAF5355811.1"/>
    <property type="molecule type" value="Genomic_DNA"/>
</dbReference>
<name>A0A8H5G0B6_9AGAR</name>
<reference evidence="1 2" key="1">
    <citation type="journal article" date="2020" name="ISME J.">
        <title>Uncovering the hidden diversity of litter-decomposition mechanisms in mushroom-forming fungi.</title>
        <authorList>
            <person name="Floudas D."/>
            <person name="Bentzer J."/>
            <person name="Ahren D."/>
            <person name="Johansson T."/>
            <person name="Persson P."/>
            <person name="Tunlid A."/>
        </authorList>
    </citation>
    <scope>NUCLEOTIDE SEQUENCE [LARGE SCALE GENOMIC DNA]</scope>
    <source>
        <strain evidence="1 2">CBS 146.42</strain>
    </source>
</reference>
<accession>A0A8H5G0B6</accession>